<name>A0A7I8VL64_9ANNE</name>
<dbReference type="OrthoDB" id="2384430at2759"/>
<dbReference type="Pfam" id="PF08238">
    <property type="entry name" value="Sel1"/>
    <property type="match status" value="4"/>
</dbReference>
<dbReference type="Gene3D" id="1.25.40.10">
    <property type="entry name" value="Tetratricopeptide repeat domain"/>
    <property type="match status" value="1"/>
</dbReference>
<gene>
    <name evidence="2" type="ORF">DGYR_LOCUS4719</name>
</gene>
<evidence type="ECO:0000313" key="3">
    <source>
        <dbReference type="Proteomes" id="UP000549394"/>
    </source>
</evidence>
<dbReference type="InterPro" id="IPR006597">
    <property type="entry name" value="Sel1-like"/>
</dbReference>
<dbReference type="EMBL" id="CAJFCJ010000006">
    <property type="protein sequence ID" value="CAD5116053.1"/>
    <property type="molecule type" value="Genomic_DNA"/>
</dbReference>
<keyword evidence="3" id="KW-1185">Reference proteome</keyword>
<evidence type="ECO:0000256" key="1">
    <source>
        <dbReference type="SAM" id="MobiDB-lite"/>
    </source>
</evidence>
<dbReference type="SMART" id="SM00671">
    <property type="entry name" value="SEL1"/>
    <property type="match status" value="4"/>
</dbReference>
<dbReference type="PANTHER" id="PTHR45011">
    <property type="entry name" value="DAP3-BINDING CELL DEATH ENHANCER 1"/>
    <property type="match status" value="1"/>
</dbReference>
<sequence length="386" mass="43447">MWRSLKEVTRVLRQQCNLTACNSITPEEKSKKKKRNSFILSRATEPLISGIDNEEKSNKKTKSECYQDFIKSIVNECRVKDVFGLGSAIAVGSELKKLFSDDDRAKVNAMQTKEELKEIGKAEKRRRTNRSLDELNRETEALLQGLRGAQLAQVGKKTEAVKAWLTSAKFGHSFSNYNLGLAYELGHGVQKSVEKAVYYYEKAANDEHPSALHNLGVLYIDNGLNLERGNELIAKAAEYGVAEAQTFVGVKHMRNGNQTMAANLFKEAAKQENAEAQYYLGLCYDNGLGVEENKHLAIELFKKSSKNGNQEAKEELERRGIQRTRLRSSSSSPTLTEYVRDYGEELFSFDQNWEKNVFSIVYGSFTANYANDLVRCKSTSELNAIG</sequence>
<reference evidence="2 3" key="1">
    <citation type="submission" date="2020-08" db="EMBL/GenBank/DDBJ databases">
        <authorList>
            <person name="Hejnol A."/>
        </authorList>
    </citation>
    <scope>NUCLEOTIDE SEQUENCE [LARGE SCALE GENOMIC DNA]</scope>
</reference>
<accession>A0A7I8VL64</accession>
<dbReference type="Proteomes" id="UP000549394">
    <property type="component" value="Unassembled WGS sequence"/>
</dbReference>
<feature type="compositionally biased region" description="Basic and acidic residues" evidence="1">
    <location>
        <begin position="311"/>
        <end position="320"/>
    </location>
</feature>
<dbReference type="PANTHER" id="PTHR45011:SF1">
    <property type="entry name" value="DAP3-BINDING CELL DEATH ENHANCER 1"/>
    <property type="match status" value="1"/>
</dbReference>
<proteinExistence type="predicted"/>
<organism evidence="2 3">
    <name type="scientific">Dimorphilus gyrociliatus</name>
    <dbReference type="NCBI Taxonomy" id="2664684"/>
    <lineage>
        <taxon>Eukaryota</taxon>
        <taxon>Metazoa</taxon>
        <taxon>Spiralia</taxon>
        <taxon>Lophotrochozoa</taxon>
        <taxon>Annelida</taxon>
        <taxon>Polychaeta</taxon>
        <taxon>Polychaeta incertae sedis</taxon>
        <taxon>Dinophilidae</taxon>
        <taxon>Dimorphilus</taxon>
    </lineage>
</organism>
<dbReference type="SUPFAM" id="SSF81901">
    <property type="entry name" value="HCP-like"/>
    <property type="match status" value="1"/>
</dbReference>
<dbReference type="InterPro" id="IPR011990">
    <property type="entry name" value="TPR-like_helical_dom_sf"/>
</dbReference>
<evidence type="ECO:0000313" key="2">
    <source>
        <dbReference type="EMBL" id="CAD5116053.1"/>
    </source>
</evidence>
<protein>
    <submittedName>
        <fullName evidence="2">DgyrCDS4987</fullName>
    </submittedName>
</protein>
<dbReference type="AlphaFoldDB" id="A0A7I8VL64"/>
<feature type="region of interest" description="Disordered" evidence="1">
    <location>
        <begin position="309"/>
        <end position="329"/>
    </location>
</feature>
<dbReference type="InterPro" id="IPR052748">
    <property type="entry name" value="ISR_Activator"/>
</dbReference>
<comment type="caution">
    <text evidence="2">The sequence shown here is derived from an EMBL/GenBank/DDBJ whole genome shotgun (WGS) entry which is preliminary data.</text>
</comment>